<dbReference type="EMBL" id="KV424087">
    <property type="protein sequence ID" value="KZT51857.1"/>
    <property type="molecule type" value="Genomic_DNA"/>
</dbReference>
<dbReference type="STRING" id="1353952.A0A165D1E9"/>
<name>A0A165D1E9_9BASI</name>
<protein>
    <submittedName>
        <fullName evidence="1">Uncharacterized protein</fullName>
    </submittedName>
</protein>
<sequence>MVDRTKGFLARDYSLWLGWNNMRYIIEAGVLQAALLNRTLIIPSFVYARQCEYALEACAAFLEMVNRGDAMDWDEWRSLPMDKQMGWKIPIGRMIDLDRLRDAHAVITMDEYLRLRSLPPSLEHGNGQWSDNTYRVRSRPIRNSWWDPPGVIRVDEERLEFVLEESNPLSLRAHQAREDVRATIESMMESQPYPNALRHKVLDWLPVQQALMRMHLNVSDHQEAEIFLRAAGFEILHTFRGSRDSEFIKSVAVPIKQVARRSDVHGAIDDFGWWADHVVHLQGEVHDNRKPGFLRFTNPTNFQNFTHTVLYEIRSLPDIEALAVRIDERMRERTGGRMWRAAHVRRGDFINMGWSDRNLQTHMNLVKSKLNLAPAIWREMRTNRTAETYEIPDAHLNPSTYEDEIPQLEDPFYIATEERSSVALDYMRSQGGVLIMDLLKPEDRQIVGWPLMVTDILALAEQHIMARASYFYGNSRSSVTGGVLNLRAINGWDPRTNAPE</sequence>
<dbReference type="OrthoDB" id="3345970at2759"/>
<dbReference type="Gene3D" id="3.40.50.11350">
    <property type="match status" value="1"/>
</dbReference>
<evidence type="ECO:0000313" key="1">
    <source>
        <dbReference type="EMBL" id="KZT51857.1"/>
    </source>
</evidence>
<reference evidence="1 2" key="1">
    <citation type="journal article" date="2016" name="Mol. Biol. Evol.">
        <title>Comparative Genomics of Early-Diverging Mushroom-Forming Fungi Provides Insights into the Origins of Lignocellulose Decay Capabilities.</title>
        <authorList>
            <person name="Nagy L.G."/>
            <person name="Riley R."/>
            <person name="Tritt A."/>
            <person name="Adam C."/>
            <person name="Daum C."/>
            <person name="Floudas D."/>
            <person name="Sun H."/>
            <person name="Yadav J.S."/>
            <person name="Pangilinan J."/>
            <person name="Larsson K.H."/>
            <person name="Matsuura K."/>
            <person name="Barry K."/>
            <person name="Labutti K."/>
            <person name="Kuo R."/>
            <person name="Ohm R.A."/>
            <person name="Bhattacharya S.S."/>
            <person name="Shirouzu T."/>
            <person name="Yoshinaga Y."/>
            <person name="Martin F.M."/>
            <person name="Grigoriev I.V."/>
            <person name="Hibbett D.S."/>
        </authorList>
    </citation>
    <scope>NUCLEOTIDE SEQUENCE [LARGE SCALE GENOMIC DNA]</scope>
    <source>
        <strain evidence="1 2">HHB12733</strain>
    </source>
</reference>
<accession>A0A165D1E9</accession>
<organism evidence="1 2">
    <name type="scientific">Calocera cornea HHB12733</name>
    <dbReference type="NCBI Taxonomy" id="1353952"/>
    <lineage>
        <taxon>Eukaryota</taxon>
        <taxon>Fungi</taxon>
        <taxon>Dikarya</taxon>
        <taxon>Basidiomycota</taxon>
        <taxon>Agaricomycotina</taxon>
        <taxon>Dacrymycetes</taxon>
        <taxon>Dacrymycetales</taxon>
        <taxon>Dacrymycetaceae</taxon>
        <taxon>Calocera</taxon>
    </lineage>
</organism>
<keyword evidence="2" id="KW-1185">Reference proteome</keyword>
<dbReference type="InParanoid" id="A0A165D1E9"/>
<proteinExistence type="predicted"/>
<dbReference type="AlphaFoldDB" id="A0A165D1E9"/>
<gene>
    <name evidence="1" type="ORF">CALCODRAFT_442442</name>
</gene>
<evidence type="ECO:0000313" key="2">
    <source>
        <dbReference type="Proteomes" id="UP000076842"/>
    </source>
</evidence>
<dbReference type="Proteomes" id="UP000076842">
    <property type="component" value="Unassembled WGS sequence"/>
</dbReference>